<dbReference type="EMBL" id="BMAT01009191">
    <property type="protein sequence ID" value="GFS00940.1"/>
    <property type="molecule type" value="Genomic_DNA"/>
</dbReference>
<proteinExistence type="predicted"/>
<keyword evidence="2" id="KW-1185">Reference proteome</keyword>
<comment type="caution">
    <text evidence="1">The sequence shown here is derived from an EMBL/GenBank/DDBJ whole genome shotgun (WGS) entry which is preliminary data.</text>
</comment>
<accession>A0AAV4HTM6</accession>
<sequence length="136" mass="15408">MSSKLREVLSSLIFPGVCAANWKRFLLPPPRFRSSSVGRRQRRHKFKDRKLWLCLGLQRLILQQARVNRKTLTETGVASGSLQQTRQADSLVELPQAPDWFSYSAGNPGERESAVAEVCEKLAESVRSFNCQFIGE</sequence>
<reference evidence="1 2" key="1">
    <citation type="journal article" date="2021" name="Elife">
        <title>Chloroplast acquisition without the gene transfer in kleptoplastic sea slugs, Plakobranchus ocellatus.</title>
        <authorList>
            <person name="Maeda T."/>
            <person name="Takahashi S."/>
            <person name="Yoshida T."/>
            <person name="Shimamura S."/>
            <person name="Takaki Y."/>
            <person name="Nagai Y."/>
            <person name="Toyoda A."/>
            <person name="Suzuki Y."/>
            <person name="Arimoto A."/>
            <person name="Ishii H."/>
            <person name="Satoh N."/>
            <person name="Nishiyama T."/>
            <person name="Hasebe M."/>
            <person name="Maruyama T."/>
            <person name="Minagawa J."/>
            <person name="Obokata J."/>
            <person name="Shigenobu S."/>
        </authorList>
    </citation>
    <scope>NUCLEOTIDE SEQUENCE [LARGE SCALE GENOMIC DNA]</scope>
</reference>
<evidence type="ECO:0000313" key="1">
    <source>
        <dbReference type="EMBL" id="GFS00940.1"/>
    </source>
</evidence>
<evidence type="ECO:0000313" key="2">
    <source>
        <dbReference type="Proteomes" id="UP000762676"/>
    </source>
</evidence>
<dbReference type="Proteomes" id="UP000762676">
    <property type="component" value="Unassembled WGS sequence"/>
</dbReference>
<gene>
    <name evidence="1" type="ORF">ElyMa_004569000</name>
</gene>
<name>A0AAV4HTM6_9GAST</name>
<organism evidence="1 2">
    <name type="scientific">Elysia marginata</name>
    <dbReference type="NCBI Taxonomy" id="1093978"/>
    <lineage>
        <taxon>Eukaryota</taxon>
        <taxon>Metazoa</taxon>
        <taxon>Spiralia</taxon>
        <taxon>Lophotrochozoa</taxon>
        <taxon>Mollusca</taxon>
        <taxon>Gastropoda</taxon>
        <taxon>Heterobranchia</taxon>
        <taxon>Euthyneura</taxon>
        <taxon>Panpulmonata</taxon>
        <taxon>Sacoglossa</taxon>
        <taxon>Placobranchoidea</taxon>
        <taxon>Plakobranchidae</taxon>
        <taxon>Elysia</taxon>
    </lineage>
</organism>
<protein>
    <submittedName>
        <fullName evidence="1">Uncharacterized protein</fullName>
    </submittedName>
</protein>
<dbReference type="AlphaFoldDB" id="A0AAV4HTM6"/>